<dbReference type="Proteomes" id="UP000694930">
    <property type="component" value="Chromosome 11"/>
</dbReference>
<dbReference type="SUPFAM" id="SSF81383">
    <property type="entry name" value="F-box domain"/>
    <property type="match status" value="1"/>
</dbReference>
<dbReference type="InterPro" id="IPR036047">
    <property type="entry name" value="F-box-like_dom_sf"/>
</dbReference>
<evidence type="ECO:0000259" key="1">
    <source>
        <dbReference type="PROSITE" id="PS50181"/>
    </source>
</evidence>
<proteinExistence type="predicted"/>
<dbReference type="PANTHER" id="PTHR31672:SF2">
    <property type="entry name" value="F-BOX DOMAIN-CONTAINING PROTEIN"/>
    <property type="match status" value="1"/>
</dbReference>
<dbReference type="Pfam" id="PF12937">
    <property type="entry name" value="F-box-like"/>
    <property type="match status" value="1"/>
</dbReference>
<feature type="domain" description="F-box" evidence="1">
    <location>
        <begin position="29"/>
        <end position="76"/>
    </location>
</feature>
<dbReference type="SMART" id="SM00256">
    <property type="entry name" value="FBOX"/>
    <property type="match status" value="1"/>
</dbReference>
<accession>A0ABM1UYW1</accession>
<reference evidence="3 4" key="2">
    <citation type="submission" date="2025-05" db="UniProtKB">
        <authorList>
            <consortium name="RefSeq"/>
        </authorList>
    </citation>
    <scope>IDENTIFICATION</scope>
</reference>
<protein>
    <submittedName>
        <fullName evidence="3 4">F-box protein At3g07870-like</fullName>
    </submittedName>
</protein>
<dbReference type="Gene3D" id="1.20.1280.50">
    <property type="match status" value="1"/>
</dbReference>
<reference evidence="2" key="1">
    <citation type="journal article" date="2014" name="Nat. Genet.">
        <title>The genome of the stress-tolerant wild tomato species Solanum pennellii.</title>
        <authorList>
            <person name="Bolger A."/>
            <person name="Scossa F."/>
            <person name="Bolger M.E."/>
            <person name="Lanz C."/>
            <person name="Maumus F."/>
            <person name="Tohge T."/>
            <person name="Quesneville H."/>
            <person name="Alseekh S."/>
            <person name="Sorensen I."/>
            <person name="Lichtenstein G."/>
            <person name="Fich E.A."/>
            <person name="Conte M."/>
            <person name="Keller H."/>
            <person name="Schneeberger K."/>
            <person name="Schwacke R."/>
            <person name="Ofner I."/>
            <person name="Vrebalov J."/>
            <person name="Xu Y."/>
            <person name="Osorio S."/>
            <person name="Aflitos S.A."/>
            <person name="Schijlen E."/>
            <person name="Jimenez-Gomez J.M."/>
            <person name="Ryngajllo M."/>
            <person name="Kimura S."/>
            <person name="Kumar R."/>
            <person name="Koenig D."/>
            <person name="Headland L.R."/>
            <person name="Maloof J.N."/>
            <person name="Sinha N."/>
            <person name="van Ham R.C."/>
            <person name="Lankhorst R.K."/>
            <person name="Mao L."/>
            <person name="Vogel A."/>
            <person name="Arsova B."/>
            <person name="Panstruga R."/>
            <person name="Fei Z."/>
            <person name="Rose J.K."/>
            <person name="Zamir D."/>
            <person name="Carrari F."/>
            <person name="Giovannoni J.J."/>
            <person name="Weigel D."/>
            <person name="Usadel B."/>
            <person name="Fernie A.R."/>
        </authorList>
    </citation>
    <scope>NUCLEOTIDE SEQUENCE [LARGE SCALE GENOMIC DNA]</scope>
</reference>
<organism evidence="2 4">
    <name type="scientific">Solanum pennellii</name>
    <name type="common">Tomato</name>
    <name type="synonym">Lycopersicon pennellii</name>
    <dbReference type="NCBI Taxonomy" id="28526"/>
    <lineage>
        <taxon>Eukaryota</taxon>
        <taxon>Viridiplantae</taxon>
        <taxon>Streptophyta</taxon>
        <taxon>Embryophyta</taxon>
        <taxon>Tracheophyta</taxon>
        <taxon>Spermatophyta</taxon>
        <taxon>Magnoliopsida</taxon>
        <taxon>eudicotyledons</taxon>
        <taxon>Gunneridae</taxon>
        <taxon>Pentapetalae</taxon>
        <taxon>asterids</taxon>
        <taxon>lamiids</taxon>
        <taxon>Solanales</taxon>
        <taxon>Solanaceae</taxon>
        <taxon>Solanoideae</taxon>
        <taxon>Solaneae</taxon>
        <taxon>Solanum</taxon>
        <taxon>Solanum subgen. Lycopersicon</taxon>
    </lineage>
</organism>
<dbReference type="GeneID" id="107004245"/>
<dbReference type="PANTHER" id="PTHR31672">
    <property type="entry name" value="BNACNNG10540D PROTEIN"/>
    <property type="match status" value="1"/>
</dbReference>
<gene>
    <name evidence="3 4" type="primary">LOC107004245</name>
</gene>
<dbReference type="PROSITE" id="PS50181">
    <property type="entry name" value="FBOX"/>
    <property type="match status" value="1"/>
</dbReference>
<dbReference type="InterPro" id="IPR001810">
    <property type="entry name" value="F-box_dom"/>
</dbReference>
<sequence>MILDFFTWLGSLVETICKGSNVVDYDDDDNRFERLPDCLVIDILNRLPSHSFLRCRWVCRHWRALLVSSQHSFTNIHHLSRHTTPMFIIHDDLAKYDAKSDFAKHGQDVFVYNENKKIKKKKKVMFEKLHLKPELRINKDKPYLIYSCEGVLMFVSSKWKSTYYIVNPITQEELTVRYTPDEVFVCALYFCPYTRQFRVLIAQLQDTCCTYFVHIVKIWKCEKIHSSISFNFLPNSGNPAVVNGALHWITLHDLKRKGIAPCENGIMVFRMDKEELFTMPHPPVSKVCKSNQDHLAMKLMVKDDHLCLCNMILPWYIVDMWLLEDYETRSWIKRYKINLLNEWIFPFSKRLREREIRYRHVWDVKFLYLQESGLLIYLIHLYDEEIYLYNLDRRTVKKLELPREKLLASSCEWALYHKSFMAIV</sequence>
<keyword evidence="2" id="KW-1185">Reference proteome</keyword>
<dbReference type="RefSeq" id="XP_027768678.1">
    <property type="nucleotide sequence ID" value="XM_027912877.1"/>
</dbReference>
<dbReference type="RefSeq" id="XP_027768679.1">
    <property type="nucleotide sequence ID" value="XM_027912878.1"/>
</dbReference>
<evidence type="ECO:0000313" key="4">
    <source>
        <dbReference type="RefSeq" id="XP_027768679.1"/>
    </source>
</evidence>
<evidence type="ECO:0000313" key="2">
    <source>
        <dbReference type="Proteomes" id="UP000694930"/>
    </source>
</evidence>
<evidence type="ECO:0000313" key="3">
    <source>
        <dbReference type="RefSeq" id="XP_027768678.1"/>
    </source>
</evidence>
<dbReference type="InterPro" id="IPR050796">
    <property type="entry name" value="SCF_F-box_component"/>
</dbReference>
<name>A0ABM1UYW1_SOLPN</name>